<dbReference type="InterPro" id="IPR001789">
    <property type="entry name" value="Sig_transdc_resp-reg_receiver"/>
</dbReference>
<gene>
    <name evidence="9" type="ordered locus">Glov_2298</name>
</gene>
<dbReference type="SUPFAM" id="SSF52540">
    <property type="entry name" value="P-loop containing nucleoside triphosphate hydrolases"/>
    <property type="match status" value="1"/>
</dbReference>
<evidence type="ECO:0000256" key="5">
    <source>
        <dbReference type="ARBA" id="ARBA00023163"/>
    </source>
</evidence>
<dbReference type="SMART" id="SM00448">
    <property type="entry name" value="REC"/>
    <property type="match status" value="1"/>
</dbReference>
<dbReference type="InterPro" id="IPR025943">
    <property type="entry name" value="Sigma_54_int_dom_ATP-bd_2"/>
</dbReference>
<dbReference type="InterPro" id="IPR002078">
    <property type="entry name" value="Sigma_54_int"/>
</dbReference>
<dbReference type="EMBL" id="CP001089">
    <property type="protein sequence ID" value="ACD96014.1"/>
    <property type="molecule type" value="Genomic_DNA"/>
</dbReference>
<keyword evidence="3" id="KW-0805">Transcription regulation</keyword>
<evidence type="ECO:0000313" key="10">
    <source>
        <dbReference type="Proteomes" id="UP000002420"/>
    </source>
</evidence>
<keyword evidence="5" id="KW-0804">Transcription</keyword>
<dbReference type="Pfam" id="PF00072">
    <property type="entry name" value="Response_reg"/>
    <property type="match status" value="1"/>
</dbReference>
<dbReference type="Pfam" id="PF02954">
    <property type="entry name" value="HTH_8"/>
    <property type="match status" value="1"/>
</dbReference>
<accession>B3E4S8</accession>
<evidence type="ECO:0000259" key="7">
    <source>
        <dbReference type="PROSITE" id="PS50045"/>
    </source>
</evidence>
<evidence type="ECO:0000256" key="3">
    <source>
        <dbReference type="ARBA" id="ARBA00023015"/>
    </source>
</evidence>
<dbReference type="GO" id="GO:0005524">
    <property type="term" value="F:ATP binding"/>
    <property type="evidence" value="ECO:0007669"/>
    <property type="project" value="UniProtKB-KW"/>
</dbReference>
<dbReference type="RefSeq" id="WP_012470348.1">
    <property type="nucleotide sequence ID" value="NC_010814.1"/>
</dbReference>
<dbReference type="AlphaFoldDB" id="B3E4S8"/>
<evidence type="ECO:0000256" key="4">
    <source>
        <dbReference type="ARBA" id="ARBA00023125"/>
    </source>
</evidence>
<dbReference type="Gene3D" id="1.10.8.60">
    <property type="match status" value="1"/>
</dbReference>
<dbReference type="OrthoDB" id="9763792at2"/>
<dbReference type="CDD" id="cd00009">
    <property type="entry name" value="AAA"/>
    <property type="match status" value="1"/>
</dbReference>
<dbReference type="PROSITE" id="PS50045">
    <property type="entry name" value="SIGMA54_INTERACT_4"/>
    <property type="match status" value="1"/>
</dbReference>
<dbReference type="HOGENOM" id="CLU_000445_0_6_7"/>
<keyword evidence="4" id="KW-0238">DNA-binding</keyword>
<dbReference type="PRINTS" id="PR01590">
    <property type="entry name" value="HTHFIS"/>
</dbReference>
<evidence type="ECO:0000259" key="8">
    <source>
        <dbReference type="PROSITE" id="PS50110"/>
    </source>
</evidence>
<dbReference type="PROSITE" id="PS50110">
    <property type="entry name" value="RESPONSE_REGULATORY"/>
    <property type="match status" value="1"/>
</dbReference>
<dbReference type="GO" id="GO:0006355">
    <property type="term" value="P:regulation of DNA-templated transcription"/>
    <property type="evidence" value="ECO:0007669"/>
    <property type="project" value="InterPro"/>
</dbReference>
<keyword evidence="6" id="KW-0597">Phosphoprotein</keyword>
<dbReference type="CDD" id="cd17536">
    <property type="entry name" value="REC_YesN-like"/>
    <property type="match status" value="1"/>
</dbReference>
<dbReference type="GO" id="GO:0000160">
    <property type="term" value="P:phosphorelay signal transduction system"/>
    <property type="evidence" value="ECO:0007669"/>
    <property type="project" value="InterPro"/>
</dbReference>
<proteinExistence type="predicted"/>
<dbReference type="InterPro" id="IPR009057">
    <property type="entry name" value="Homeodomain-like_sf"/>
</dbReference>
<dbReference type="InterPro" id="IPR027417">
    <property type="entry name" value="P-loop_NTPase"/>
</dbReference>
<feature type="modified residue" description="4-aspartylphosphate" evidence="6">
    <location>
        <position position="57"/>
    </location>
</feature>
<dbReference type="InterPro" id="IPR011006">
    <property type="entry name" value="CheY-like_superfamily"/>
</dbReference>
<dbReference type="InterPro" id="IPR002197">
    <property type="entry name" value="HTH_Fis"/>
</dbReference>
<dbReference type="PANTHER" id="PTHR32071:SF113">
    <property type="entry name" value="ALGINATE BIOSYNTHESIS TRANSCRIPTIONAL REGULATORY PROTEIN ALGB"/>
    <property type="match status" value="1"/>
</dbReference>
<feature type="domain" description="Sigma-54 factor interaction" evidence="7">
    <location>
        <begin position="144"/>
        <end position="373"/>
    </location>
</feature>
<dbReference type="FunFam" id="3.40.50.300:FF:000006">
    <property type="entry name" value="DNA-binding transcriptional regulator NtrC"/>
    <property type="match status" value="1"/>
</dbReference>
<dbReference type="PROSITE" id="PS00676">
    <property type="entry name" value="SIGMA54_INTERACT_2"/>
    <property type="match status" value="1"/>
</dbReference>
<organism evidence="9 10">
    <name type="scientific">Trichlorobacter lovleyi (strain ATCC BAA-1151 / DSM 17278 / SZ)</name>
    <name type="common">Geobacter lovleyi</name>
    <dbReference type="NCBI Taxonomy" id="398767"/>
    <lineage>
        <taxon>Bacteria</taxon>
        <taxon>Pseudomonadati</taxon>
        <taxon>Thermodesulfobacteriota</taxon>
        <taxon>Desulfuromonadia</taxon>
        <taxon>Geobacterales</taxon>
        <taxon>Geobacteraceae</taxon>
        <taxon>Trichlorobacter</taxon>
    </lineage>
</organism>
<dbReference type="Gene3D" id="3.40.50.2300">
    <property type="match status" value="1"/>
</dbReference>
<dbReference type="InterPro" id="IPR025662">
    <property type="entry name" value="Sigma_54_int_dom_ATP-bd_1"/>
</dbReference>
<dbReference type="SUPFAM" id="SSF46689">
    <property type="entry name" value="Homeodomain-like"/>
    <property type="match status" value="1"/>
</dbReference>
<evidence type="ECO:0000256" key="2">
    <source>
        <dbReference type="ARBA" id="ARBA00022840"/>
    </source>
</evidence>
<dbReference type="KEGG" id="glo:Glov_2298"/>
<dbReference type="InterPro" id="IPR025944">
    <property type="entry name" value="Sigma_54_int_dom_CS"/>
</dbReference>
<reference evidence="9 10" key="1">
    <citation type="submission" date="2008-05" db="EMBL/GenBank/DDBJ databases">
        <title>Complete sequence of chromosome of Geobacter lovleyi SZ.</title>
        <authorList>
            <consortium name="US DOE Joint Genome Institute"/>
            <person name="Lucas S."/>
            <person name="Copeland A."/>
            <person name="Lapidus A."/>
            <person name="Glavina del Rio T."/>
            <person name="Dalin E."/>
            <person name="Tice H."/>
            <person name="Bruce D."/>
            <person name="Goodwin L."/>
            <person name="Pitluck S."/>
            <person name="Chertkov O."/>
            <person name="Meincke L."/>
            <person name="Brettin T."/>
            <person name="Detter J.C."/>
            <person name="Han C."/>
            <person name="Tapia R."/>
            <person name="Kuske C.R."/>
            <person name="Schmutz J."/>
            <person name="Larimer F."/>
            <person name="Land M."/>
            <person name="Hauser L."/>
            <person name="Kyrpides N."/>
            <person name="Mikhailova N."/>
            <person name="Sung Y."/>
            <person name="Fletcher K.E."/>
            <person name="Ritalahti K.M."/>
            <person name="Loeffler F.E."/>
            <person name="Richardson P."/>
        </authorList>
    </citation>
    <scope>NUCLEOTIDE SEQUENCE [LARGE SCALE GENOMIC DNA]</scope>
    <source>
        <strain evidence="10">ATCC BAA-1151 / DSM 17278 / SZ</strain>
    </source>
</reference>
<dbReference type="Proteomes" id="UP000002420">
    <property type="component" value="Chromosome"/>
</dbReference>
<dbReference type="PANTHER" id="PTHR32071">
    <property type="entry name" value="TRANSCRIPTIONAL REGULATORY PROTEIN"/>
    <property type="match status" value="1"/>
</dbReference>
<dbReference type="SMART" id="SM00382">
    <property type="entry name" value="AAA"/>
    <property type="match status" value="1"/>
</dbReference>
<evidence type="ECO:0000256" key="1">
    <source>
        <dbReference type="ARBA" id="ARBA00022741"/>
    </source>
</evidence>
<keyword evidence="10" id="KW-1185">Reference proteome</keyword>
<dbReference type="PROSITE" id="PS00688">
    <property type="entry name" value="SIGMA54_INTERACT_3"/>
    <property type="match status" value="1"/>
</dbReference>
<dbReference type="InterPro" id="IPR003593">
    <property type="entry name" value="AAA+_ATPase"/>
</dbReference>
<dbReference type="Pfam" id="PF25601">
    <property type="entry name" value="AAA_lid_14"/>
    <property type="match status" value="1"/>
</dbReference>
<keyword evidence="1" id="KW-0547">Nucleotide-binding</keyword>
<dbReference type="PROSITE" id="PS00675">
    <property type="entry name" value="SIGMA54_INTERACT_1"/>
    <property type="match status" value="1"/>
</dbReference>
<dbReference type="eggNOG" id="COG2204">
    <property type="taxonomic scope" value="Bacteria"/>
</dbReference>
<dbReference type="STRING" id="398767.Glov_2298"/>
<dbReference type="Gene3D" id="1.10.10.60">
    <property type="entry name" value="Homeodomain-like"/>
    <property type="match status" value="1"/>
</dbReference>
<dbReference type="SUPFAM" id="SSF52172">
    <property type="entry name" value="CheY-like"/>
    <property type="match status" value="1"/>
</dbReference>
<name>B3E4S8_TRIL1</name>
<evidence type="ECO:0000256" key="6">
    <source>
        <dbReference type="PROSITE-ProRule" id="PRU00169"/>
    </source>
</evidence>
<protein>
    <submittedName>
        <fullName evidence="9">Two component, sigma54 specific, transcriptional regulator, Fis family</fullName>
    </submittedName>
</protein>
<sequence>MTPQKCRVLYVDDEPAYGRLFSRGMEDDDRFSIITATSGEEALRILQDCPVQIVLTDLLMPRMDGLHLLEEIKRCWPAIFVLMLTGVDSADKAVKAMKAGAYDYILKPLDIAMVRLQLGKILQHRQLLQDTLPPAGDDYRFENMVGKDPIMFKLFEKIQQVAQSEATVLICGESGTGKELIAEAIHARSRRCDKPFVRVNCAALTESLISSALFGHEKGAFTGAATQKTGFFEYASKGTIFLDEIGDIPVQTQVALLRVLEMGSFQRVGGTETINVDVRVICATNQDMSAAVKEKTFREDLYYRINVVSLAAPALRERKSDIPLLAHFFLELYQRKSAKTISGFSGPALTRLCNYHWPGNVRQLANSIERAVIFCQGRQILPEHLPDELHNESEHDFSLTLHDSSLASVEESLIRTVLEEKHWHLSHAAEALGIARGTLYSKMERYHIQKDS</sequence>
<dbReference type="Gene3D" id="3.40.50.300">
    <property type="entry name" value="P-loop containing nucleotide triphosphate hydrolases"/>
    <property type="match status" value="1"/>
</dbReference>
<dbReference type="Pfam" id="PF00158">
    <property type="entry name" value="Sigma54_activat"/>
    <property type="match status" value="1"/>
</dbReference>
<dbReference type="GO" id="GO:0043565">
    <property type="term" value="F:sequence-specific DNA binding"/>
    <property type="evidence" value="ECO:0007669"/>
    <property type="project" value="InterPro"/>
</dbReference>
<keyword evidence="2" id="KW-0067">ATP-binding</keyword>
<dbReference type="InterPro" id="IPR058031">
    <property type="entry name" value="AAA_lid_NorR"/>
</dbReference>
<feature type="domain" description="Response regulatory" evidence="8">
    <location>
        <begin position="7"/>
        <end position="122"/>
    </location>
</feature>
<evidence type="ECO:0000313" key="9">
    <source>
        <dbReference type="EMBL" id="ACD96014.1"/>
    </source>
</evidence>